<dbReference type="SMART" id="SM00256">
    <property type="entry name" value="FBOX"/>
    <property type="match status" value="1"/>
</dbReference>
<protein>
    <recommendedName>
        <fullName evidence="1">F-box domain-containing protein</fullName>
    </recommendedName>
</protein>
<dbReference type="PANTHER" id="PTHR31672:SF13">
    <property type="entry name" value="F-BOX PROTEIN CPR30-LIKE"/>
    <property type="match status" value="1"/>
</dbReference>
<name>A0ABU6RR61_9FABA</name>
<dbReference type="InterPro" id="IPR017451">
    <property type="entry name" value="F-box-assoc_interact_dom"/>
</dbReference>
<dbReference type="EMBL" id="JASCZI010031298">
    <property type="protein sequence ID" value="MED6126450.1"/>
    <property type="molecule type" value="Genomic_DNA"/>
</dbReference>
<accession>A0ABU6RR61</accession>
<dbReference type="Gene3D" id="1.20.1280.50">
    <property type="match status" value="1"/>
</dbReference>
<dbReference type="NCBIfam" id="TIGR01640">
    <property type="entry name" value="F_box_assoc_1"/>
    <property type="match status" value="1"/>
</dbReference>
<dbReference type="InterPro" id="IPR050796">
    <property type="entry name" value="SCF_F-box_component"/>
</dbReference>
<dbReference type="PANTHER" id="PTHR31672">
    <property type="entry name" value="BNACNNG10540D PROTEIN"/>
    <property type="match status" value="1"/>
</dbReference>
<comment type="caution">
    <text evidence="2">The sequence shown here is derived from an EMBL/GenBank/DDBJ whole genome shotgun (WGS) entry which is preliminary data.</text>
</comment>
<sequence length="346" mass="38894">MEPPPPPTQRRQLPHLPEDVVMLILSFLPVKSLMQFMCVCRSWNSLITSPKFAKLKYLRTPKYASIILTVDDTLDPDMTIIHAAPCSVPSLLSLPLSAVSEDSFIPIMDDYYVVGTCHGLVCLAGSVWESEGESWVKFWNPETRITSERSPSLHFNSDLTVALNYGFGYDCENDVYKIVALISDSEKARVKDFTMADSCWRDMGSLSFPALPIAGSITNENDGIYINGTLNWLALCNFSGENAWEEVTAVDQLVILSLDLGKETYNQFGLPVGLDELPKLKPVLGVLRDCLYLCHDYKTSHFVLWQMKEFGNAGSWTPLLNVSHQHLQIERVFEPEHHPIVPMCMS</sequence>
<dbReference type="Pfam" id="PF00646">
    <property type="entry name" value="F-box"/>
    <property type="match status" value="1"/>
</dbReference>
<dbReference type="SUPFAM" id="SSF81383">
    <property type="entry name" value="F-box domain"/>
    <property type="match status" value="1"/>
</dbReference>
<feature type="domain" description="F-box" evidence="1">
    <location>
        <begin position="10"/>
        <end position="55"/>
    </location>
</feature>
<dbReference type="InterPro" id="IPR001810">
    <property type="entry name" value="F-box_dom"/>
</dbReference>
<dbReference type="Proteomes" id="UP001341840">
    <property type="component" value="Unassembled WGS sequence"/>
</dbReference>
<proteinExistence type="predicted"/>
<gene>
    <name evidence="2" type="ORF">PIB30_078592</name>
</gene>
<dbReference type="CDD" id="cd22157">
    <property type="entry name" value="F-box_AtFBW1-like"/>
    <property type="match status" value="1"/>
</dbReference>
<keyword evidence="3" id="KW-1185">Reference proteome</keyword>
<evidence type="ECO:0000313" key="3">
    <source>
        <dbReference type="Proteomes" id="UP001341840"/>
    </source>
</evidence>
<organism evidence="2 3">
    <name type="scientific">Stylosanthes scabra</name>
    <dbReference type="NCBI Taxonomy" id="79078"/>
    <lineage>
        <taxon>Eukaryota</taxon>
        <taxon>Viridiplantae</taxon>
        <taxon>Streptophyta</taxon>
        <taxon>Embryophyta</taxon>
        <taxon>Tracheophyta</taxon>
        <taxon>Spermatophyta</taxon>
        <taxon>Magnoliopsida</taxon>
        <taxon>eudicotyledons</taxon>
        <taxon>Gunneridae</taxon>
        <taxon>Pentapetalae</taxon>
        <taxon>rosids</taxon>
        <taxon>fabids</taxon>
        <taxon>Fabales</taxon>
        <taxon>Fabaceae</taxon>
        <taxon>Papilionoideae</taxon>
        <taxon>50 kb inversion clade</taxon>
        <taxon>dalbergioids sensu lato</taxon>
        <taxon>Dalbergieae</taxon>
        <taxon>Pterocarpus clade</taxon>
        <taxon>Stylosanthes</taxon>
    </lineage>
</organism>
<reference evidence="2 3" key="1">
    <citation type="journal article" date="2023" name="Plants (Basel)">
        <title>Bridging the Gap: Combining Genomics and Transcriptomics Approaches to Understand Stylosanthes scabra, an Orphan Legume from the Brazilian Caatinga.</title>
        <authorList>
            <person name="Ferreira-Neto J.R.C."/>
            <person name="da Silva M.D."/>
            <person name="Binneck E."/>
            <person name="de Melo N.F."/>
            <person name="da Silva R.H."/>
            <person name="de Melo A.L.T.M."/>
            <person name="Pandolfi V."/>
            <person name="Bustamante F.O."/>
            <person name="Brasileiro-Vidal A.C."/>
            <person name="Benko-Iseppon A.M."/>
        </authorList>
    </citation>
    <scope>NUCLEOTIDE SEQUENCE [LARGE SCALE GENOMIC DNA]</scope>
    <source>
        <tissue evidence="2">Leaves</tissue>
    </source>
</reference>
<evidence type="ECO:0000259" key="1">
    <source>
        <dbReference type="PROSITE" id="PS50181"/>
    </source>
</evidence>
<dbReference type="InterPro" id="IPR036047">
    <property type="entry name" value="F-box-like_dom_sf"/>
</dbReference>
<evidence type="ECO:0000313" key="2">
    <source>
        <dbReference type="EMBL" id="MED6126450.1"/>
    </source>
</evidence>
<dbReference type="Pfam" id="PF07734">
    <property type="entry name" value="FBA_1"/>
    <property type="match status" value="1"/>
</dbReference>
<dbReference type="PROSITE" id="PS50181">
    <property type="entry name" value="FBOX"/>
    <property type="match status" value="1"/>
</dbReference>
<dbReference type="InterPro" id="IPR006527">
    <property type="entry name" value="F-box-assoc_dom_typ1"/>
</dbReference>